<dbReference type="EMBL" id="ADLD01000014">
    <property type="protein sequence ID" value="EHB91217.1"/>
    <property type="molecule type" value="Genomic_DNA"/>
</dbReference>
<evidence type="ECO:0000259" key="8">
    <source>
        <dbReference type="Pfam" id="PF02836"/>
    </source>
</evidence>
<dbReference type="InterPro" id="IPR008979">
    <property type="entry name" value="Galactose-bd-like_sf"/>
</dbReference>
<dbReference type="eggNOG" id="COG3250">
    <property type="taxonomic scope" value="Bacteria"/>
</dbReference>
<evidence type="ECO:0000256" key="2">
    <source>
        <dbReference type="ARBA" id="ARBA00007401"/>
    </source>
</evidence>
<dbReference type="InterPro" id="IPR013783">
    <property type="entry name" value="Ig-like_fold"/>
</dbReference>
<accession>G5HBJ0</accession>
<evidence type="ECO:0000256" key="5">
    <source>
        <dbReference type="ARBA" id="ARBA00023295"/>
    </source>
</evidence>
<keyword evidence="5" id="KW-0326">Glycosidase</keyword>
<feature type="domain" description="Glycoside hydrolase family 2 immunoglobulin-like beta-sandwich" evidence="7">
    <location>
        <begin position="255"/>
        <end position="365"/>
    </location>
</feature>
<dbReference type="InterPro" id="IPR017853">
    <property type="entry name" value="GH"/>
</dbReference>
<comment type="catalytic activity">
    <reaction evidence="1">
        <text>Hydrolysis of terminal non-reducing beta-D-galactose residues in beta-D-galactosides.</text>
        <dbReference type="EC" id="3.2.1.23"/>
    </reaction>
</comment>
<feature type="domain" description="Glycosyl hydrolases family 2 sugar binding" evidence="9">
    <location>
        <begin position="145"/>
        <end position="234"/>
    </location>
</feature>
<evidence type="ECO:0000256" key="4">
    <source>
        <dbReference type="ARBA" id="ARBA00022801"/>
    </source>
</evidence>
<dbReference type="InterPro" id="IPR006102">
    <property type="entry name" value="Ig-like_GH2"/>
</dbReference>
<dbReference type="Pfam" id="PF02836">
    <property type="entry name" value="Glyco_hydro_2_C"/>
    <property type="match status" value="1"/>
</dbReference>
<dbReference type="InterPro" id="IPR036156">
    <property type="entry name" value="Beta-gal/glucu_dom_sf"/>
</dbReference>
<comment type="caution">
    <text evidence="10">The sequence shown here is derived from an EMBL/GenBank/DDBJ whole genome shotgun (WGS) entry which is preliminary data.</text>
</comment>
<dbReference type="Gene3D" id="2.60.120.260">
    <property type="entry name" value="Galactose-binding domain-like"/>
    <property type="match status" value="1"/>
</dbReference>
<evidence type="ECO:0000256" key="6">
    <source>
        <dbReference type="SAM" id="SignalP"/>
    </source>
</evidence>
<dbReference type="SUPFAM" id="SSF51445">
    <property type="entry name" value="(Trans)glycosidases"/>
    <property type="match status" value="1"/>
</dbReference>
<dbReference type="InterPro" id="IPR006103">
    <property type="entry name" value="Glyco_hydro_2_cat"/>
</dbReference>
<evidence type="ECO:0000256" key="3">
    <source>
        <dbReference type="ARBA" id="ARBA00012756"/>
    </source>
</evidence>
<dbReference type="Proteomes" id="UP000006008">
    <property type="component" value="Unassembled WGS sequence"/>
</dbReference>
<dbReference type="Gene3D" id="2.60.40.10">
    <property type="entry name" value="Immunoglobulins"/>
    <property type="match status" value="1"/>
</dbReference>
<evidence type="ECO:0000259" key="7">
    <source>
        <dbReference type="Pfam" id="PF00703"/>
    </source>
</evidence>
<keyword evidence="11" id="KW-1185">Reference proteome</keyword>
<evidence type="ECO:0000313" key="11">
    <source>
        <dbReference type="Proteomes" id="UP000006008"/>
    </source>
</evidence>
<dbReference type="Pfam" id="PF00703">
    <property type="entry name" value="Glyco_hydro_2"/>
    <property type="match status" value="1"/>
</dbReference>
<feature type="domain" description="Glycoside hydrolase family 2 catalytic" evidence="8">
    <location>
        <begin position="395"/>
        <end position="519"/>
    </location>
</feature>
<dbReference type="Gene3D" id="3.20.20.80">
    <property type="entry name" value="Glycosidases"/>
    <property type="match status" value="1"/>
</dbReference>
<dbReference type="SUPFAM" id="SSF49785">
    <property type="entry name" value="Galactose-binding domain-like"/>
    <property type="match status" value="1"/>
</dbReference>
<dbReference type="PATRIC" id="fig|742725.3.peg.2368"/>
<organism evidence="10 11">
    <name type="scientific">Alistipes indistinctus YIT 12060</name>
    <dbReference type="NCBI Taxonomy" id="742725"/>
    <lineage>
        <taxon>Bacteria</taxon>
        <taxon>Pseudomonadati</taxon>
        <taxon>Bacteroidota</taxon>
        <taxon>Bacteroidia</taxon>
        <taxon>Bacteroidales</taxon>
        <taxon>Rikenellaceae</taxon>
        <taxon>Alistipes</taxon>
    </lineage>
</organism>
<feature type="chain" id="PRO_5003477918" description="beta-galactosidase" evidence="6">
    <location>
        <begin position="35"/>
        <end position="553"/>
    </location>
</feature>
<gene>
    <name evidence="10" type="ORF">HMPREF9450_02300</name>
</gene>
<dbReference type="PANTHER" id="PTHR46323:SF2">
    <property type="entry name" value="BETA-GALACTOSIDASE"/>
    <property type="match status" value="1"/>
</dbReference>
<dbReference type="PANTHER" id="PTHR46323">
    <property type="entry name" value="BETA-GALACTOSIDASE"/>
    <property type="match status" value="1"/>
</dbReference>
<reference evidence="10 11" key="1">
    <citation type="submission" date="2011-08" db="EMBL/GenBank/DDBJ databases">
        <title>The Genome Sequence of Alistipes indistinctus YIT 12060.</title>
        <authorList>
            <consortium name="The Broad Institute Genome Sequencing Platform"/>
            <person name="Earl A."/>
            <person name="Ward D."/>
            <person name="Feldgarden M."/>
            <person name="Gevers D."/>
            <person name="Morotomi M."/>
            <person name="Young S.K."/>
            <person name="Zeng Q."/>
            <person name="Gargeya S."/>
            <person name="Fitzgerald M."/>
            <person name="Haas B."/>
            <person name="Abouelleil A."/>
            <person name="Alvarado L."/>
            <person name="Arachchi H.M."/>
            <person name="Berlin A."/>
            <person name="Brown A."/>
            <person name="Chapman S.B."/>
            <person name="Chen Z."/>
            <person name="Dunbar C."/>
            <person name="Freedman E."/>
            <person name="Gearin G."/>
            <person name="Gellesch M."/>
            <person name="Goldberg J."/>
            <person name="Griggs A."/>
            <person name="Gujja S."/>
            <person name="Heiman D."/>
            <person name="Howarth C."/>
            <person name="Larson L."/>
            <person name="Lui A."/>
            <person name="MacDonald P.J.P."/>
            <person name="Montmayeur A."/>
            <person name="Murphy C."/>
            <person name="Neiman D."/>
            <person name="Pearson M."/>
            <person name="Priest M."/>
            <person name="Roberts A."/>
            <person name="Saif S."/>
            <person name="Shea T."/>
            <person name="Shenoy N."/>
            <person name="Sisk P."/>
            <person name="Stolte C."/>
            <person name="Sykes S."/>
            <person name="Wortman J."/>
            <person name="Nusbaum C."/>
            <person name="Birren B."/>
        </authorList>
    </citation>
    <scope>NUCLEOTIDE SEQUENCE [LARGE SCALE GENOMIC DNA]</scope>
    <source>
        <strain evidence="10 11">YIT 12060</strain>
    </source>
</reference>
<evidence type="ECO:0000256" key="1">
    <source>
        <dbReference type="ARBA" id="ARBA00001412"/>
    </source>
</evidence>
<dbReference type="InterPro" id="IPR050347">
    <property type="entry name" value="Bact_Beta-galactosidase"/>
</dbReference>
<dbReference type="HOGENOM" id="CLU_036274_0_0_10"/>
<protein>
    <recommendedName>
        <fullName evidence="3">beta-galactosidase</fullName>
        <ecNumber evidence="3">3.2.1.23</ecNumber>
    </recommendedName>
</protein>
<dbReference type="AlphaFoldDB" id="G5HBJ0"/>
<proteinExistence type="inferred from homology"/>
<dbReference type="Pfam" id="PF02837">
    <property type="entry name" value="Glyco_hydro_2_N"/>
    <property type="match status" value="1"/>
</dbReference>
<keyword evidence="6" id="KW-0732">Signal</keyword>
<dbReference type="InterPro" id="IPR006104">
    <property type="entry name" value="Glyco_hydro_2_N"/>
</dbReference>
<dbReference type="GO" id="GO:0004565">
    <property type="term" value="F:beta-galactosidase activity"/>
    <property type="evidence" value="ECO:0007669"/>
    <property type="project" value="UniProtKB-EC"/>
</dbReference>
<sequence length="553" mass="62097">MDFCTIQIAYVRMKHILSYTLLACTLLPVSPLVAQMTVNDIAPVSPVPVSALPSWADPSHASEGKAAPRQEFISYSSRELAEKDDMNDAPHYLPLAGKWRVNYSTTAQGGEAGFYQPRFSIAGWDETDLPNAAKAAGISPLAGLVPPQLPAENPLVQYRAAFDVPYLWLDRDMYIHIEGVGSAYALYINGQRVGYSNDSRTPAEYNISDAVTDGINSIAIEVYGFSQGSWMETSIPPLVAGTLGNIYIYSQPKLRIEDFVVRAKLDSARVNGIVWITAIMSNSYRSAEKITFGYDIYSPEGKLLTYNMLETEVEPEGYDTLRFKEYIYPSVKKMWSPQAPNLYRMMLYVRRDGRITEYIPFKFGFNITELEDGVLVINGRKAELNIAAYNAAADEAATASELRSLKQQKYNTVCVSYPQPRWFYELCDKIGIYVIDQANINSGYRKDDRNVGGAVANDPRFLPDFIDRVAYMRGRSKNYTSLIALSMGGESGNGYNFYKAYQWLKGADTLHPVTYRDVQGEWNSDFSFPGAEDVQRFLNENSVVRKNPKNARR</sequence>
<dbReference type="SUPFAM" id="SSF49303">
    <property type="entry name" value="beta-Galactosidase/glucuronidase domain"/>
    <property type="match status" value="1"/>
</dbReference>
<evidence type="ECO:0000313" key="10">
    <source>
        <dbReference type="EMBL" id="EHB91217.1"/>
    </source>
</evidence>
<name>G5HBJ0_9BACT</name>
<dbReference type="EC" id="3.2.1.23" evidence="3"/>
<feature type="signal peptide" evidence="6">
    <location>
        <begin position="1"/>
        <end position="34"/>
    </location>
</feature>
<keyword evidence="4" id="KW-0378">Hydrolase</keyword>
<dbReference type="STRING" id="742725.HMPREF9450_02300"/>
<dbReference type="GO" id="GO:0009341">
    <property type="term" value="C:beta-galactosidase complex"/>
    <property type="evidence" value="ECO:0007669"/>
    <property type="project" value="TreeGrafter"/>
</dbReference>
<evidence type="ECO:0000259" key="9">
    <source>
        <dbReference type="Pfam" id="PF02837"/>
    </source>
</evidence>
<comment type="similarity">
    <text evidence="2">Belongs to the glycosyl hydrolase 2 family.</text>
</comment>
<dbReference type="GO" id="GO:0005990">
    <property type="term" value="P:lactose catabolic process"/>
    <property type="evidence" value="ECO:0007669"/>
    <property type="project" value="TreeGrafter"/>
</dbReference>